<keyword evidence="8" id="KW-0408">Iron</keyword>
<dbReference type="InterPro" id="IPR010105">
    <property type="entry name" value="TonB_sidphr_rcpt"/>
</dbReference>
<evidence type="ECO:0000256" key="9">
    <source>
        <dbReference type="ARBA" id="ARBA00023065"/>
    </source>
</evidence>
<evidence type="ECO:0000256" key="7">
    <source>
        <dbReference type="ARBA" id="ARBA00022729"/>
    </source>
</evidence>
<evidence type="ECO:0000256" key="17">
    <source>
        <dbReference type="SAM" id="SignalP"/>
    </source>
</evidence>
<keyword evidence="11 14" id="KW-0472">Membrane</keyword>
<dbReference type="CDD" id="cd01347">
    <property type="entry name" value="ligand_gated_channel"/>
    <property type="match status" value="1"/>
</dbReference>
<reference evidence="19 20" key="1">
    <citation type="submission" date="2016-10" db="EMBL/GenBank/DDBJ databases">
        <authorList>
            <person name="de Groot N.N."/>
        </authorList>
    </citation>
    <scope>NUCLEOTIDE SEQUENCE [LARGE SCALE GENOMIC DNA]</scope>
    <source>
        <strain evidence="19 20">LMG 25475</strain>
    </source>
</reference>
<organism evidence="19 20">
    <name type="scientific">Phytopseudomonas seleniipraecipitans</name>
    <dbReference type="NCBI Taxonomy" id="640205"/>
    <lineage>
        <taxon>Bacteria</taxon>
        <taxon>Pseudomonadati</taxon>
        <taxon>Pseudomonadota</taxon>
        <taxon>Gammaproteobacteria</taxon>
        <taxon>Pseudomonadales</taxon>
        <taxon>Pseudomonadaceae</taxon>
        <taxon>Phytopseudomonas</taxon>
    </lineage>
</organism>
<evidence type="ECO:0000256" key="11">
    <source>
        <dbReference type="ARBA" id="ARBA00023136"/>
    </source>
</evidence>
<dbReference type="InterPro" id="IPR039426">
    <property type="entry name" value="TonB-dep_rcpt-like"/>
</dbReference>
<evidence type="ECO:0000256" key="4">
    <source>
        <dbReference type="ARBA" id="ARBA00022452"/>
    </source>
</evidence>
<feature type="domain" description="Secretin/TonB short N-terminal" evidence="18">
    <location>
        <begin position="69"/>
        <end position="119"/>
    </location>
</feature>
<dbReference type="RefSeq" id="WP_092367348.1">
    <property type="nucleotide sequence ID" value="NZ_FNBM01000003.1"/>
</dbReference>
<dbReference type="NCBIfam" id="TIGR01783">
    <property type="entry name" value="TonB-siderophor"/>
    <property type="match status" value="1"/>
</dbReference>
<dbReference type="PANTHER" id="PTHR32552">
    <property type="entry name" value="FERRICHROME IRON RECEPTOR-RELATED"/>
    <property type="match status" value="1"/>
</dbReference>
<evidence type="ECO:0000256" key="15">
    <source>
        <dbReference type="PROSITE-ProRule" id="PRU10144"/>
    </source>
</evidence>
<dbReference type="SUPFAM" id="SSF56935">
    <property type="entry name" value="Porins"/>
    <property type="match status" value="1"/>
</dbReference>
<dbReference type="EMBL" id="FNBM01000003">
    <property type="protein sequence ID" value="SDF59352.1"/>
    <property type="molecule type" value="Genomic_DNA"/>
</dbReference>
<dbReference type="Gene3D" id="2.40.170.20">
    <property type="entry name" value="TonB-dependent receptor, beta-barrel domain"/>
    <property type="match status" value="1"/>
</dbReference>
<evidence type="ECO:0000313" key="20">
    <source>
        <dbReference type="Proteomes" id="UP000243378"/>
    </source>
</evidence>
<dbReference type="GO" id="GO:0015344">
    <property type="term" value="F:siderophore uptake transmembrane transporter activity"/>
    <property type="evidence" value="ECO:0007669"/>
    <property type="project" value="TreeGrafter"/>
</dbReference>
<dbReference type="GO" id="GO:0015891">
    <property type="term" value="P:siderophore transport"/>
    <property type="evidence" value="ECO:0007669"/>
    <property type="project" value="InterPro"/>
</dbReference>
<feature type="short sequence motif" description="TonB C-terminal box" evidence="15">
    <location>
        <begin position="810"/>
        <end position="827"/>
    </location>
</feature>
<proteinExistence type="inferred from homology"/>
<keyword evidence="13 14" id="KW-0998">Cell outer membrane</keyword>
<gene>
    <name evidence="19" type="ORF">SAMN05216381_1998</name>
</gene>
<evidence type="ECO:0000256" key="12">
    <source>
        <dbReference type="ARBA" id="ARBA00023170"/>
    </source>
</evidence>
<dbReference type="InterPro" id="IPR010917">
    <property type="entry name" value="TonB_rcpt_CS"/>
</dbReference>
<keyword evidence="7 17" id="KW-0732">Signal</keyword>
<dbReference type="STRING" id="640205.SAMN05216381_1998"/>
<dbReference type="InterPro" id="IPR011662">
    <property type="entry name" value="Secretin/TonB_short_N"/>
</dbReference>
<protein>
    <submittedName>
        <fullName evidence="19">Outer-membrane receptor for ferric coprogen and ferric-rhodotorulic acid</fullName>
    </submittedName>
</protein>
<feature type="signal peptide" evidence="17">
    <location>
        <begin position="1"/>
        <end position="38"/>
    </location>
</feature>
<dbReference type="OrthoDB" id="8663017at2"/>
<dbReference type="InterPro" id="IPR036942">
    <property type="entry name" value="Beta-barrel_TonB_sf"/>
</dbReference>
<dbReference type="InterPro" id="IPR012910">
    <property type="entry name" value="Plug_dom"/>
</dbReference>
<keyword evidence="4 14" id="KW-1134">Transmembrane beta strand</keyword>
<evidence type="ECO:0000256" key="16">
    <source>
        <dbReference type="RuleBase" id="RU003357"/>
    </source>
</evidence>
<evidence type="ECO:0000256" key="10">
    <source>
        <dbReference type="ARBA" id="ARBA00023077"/>
    </source>
</evidence>
<evidence type="ECO:0000256" key="1">
    <source>
        <dbReference type="ARBA" id="ARBA00004571"/>
    </source>
</evidence>
<dbReference type="SMART" id="SM00965">
    <property type="entry name" value="STN"/>
    <property type="match status" value="1"/>
</dbReference>
<feature type="chain" id="PRO_5017300085" evidence="17">
    <location>
        <begin position="39"/>
        <end position="827"/>
    </location>
</feature>
<evidence type="ECO:0000256" key="8">
    <source>
        <dbReference type="ARBA" id="ARBA00023004"/>
    </source>
</evidence>
<keyword evidence="12 19" id="KW-0675">Receptor</keyword>
<evidence type="ECO:0000256" key="5">
    <source>
        <dbReference type="ARBA" id="ARBA00022496"/>
    </source>
</evidence>
<dbReference type="Proteomes" id="UP000243378">
    <property type="component" value="Unassembled WGS sequence"/>
</dbReference>
<evidence type="ECO:0000256" key="2">
    <source>
        <dbReference type="ARBA" id="ARBA00009810"/>
    </source>
</evidence>
<dbReference type="PROSITE" id="PS01156">
    <property type="entry name" value="TONB_DEPENDENT_REC_2"/>
    <property type="match status" value="1"/>
</dbReference>
<evidence type="ECO:0000313" key="19">
    <source>
        <dbReference type="EMBL" id="SDF59352.1"/>
    </source>
</evidence>
<evidence type="ECO:0000256" key="3">
    <source>
        <dbReference type="ARBA" id="ARBA00022448"/>
    </source>
</evidence>
<evidence type="ECO:0000256" key="13">
    <source>
        <dbReference type="ARBA" id="ARBA00023237"/>
    </source>
</evidence>
<dbReference type="InterPro" id="IPR000531">
    <property type="entry name" value="Beta-barrel_TonB"/>
</dbReference>
<dbReference type="PROSITE" id="PS52016">
    <property type="entry name" value="TONB_DEPENDENT_REC_3"/>
    <property type="match status" value="1"/>
</dbReference>
<dbReference type="InterPro" id="IPR037066">
    <property type="entry name" value="Plug_dom_sf"/>
</dbReference>
<dbReference type="AlphaFoldDB" id="A0A1G7MC56"/>
<keyword evidence="3 14" id="KW-0813">Transport</keyword>
<evidence type="ECO:0000259" key="18">
    <source>
        <dbReference type="SMART" id="SM00965"/>
    </source>
</evidence>
<sequence length="827" mass="89355">MPYLPASPRSTLSLSITRALLTGLLATSPLLIAASAQAQSAATEQTRAYAIPAGDLDGALNRFASEADILLSVDSRLTAGKRSPGLTGSHSVDAGLAKLLAGTGLRPLKAGRNYAVELARDSGSSLELGATSINASGLGDINEGSGSYTTGAVTIGKGQHSLRETPQSVTVMTRKMLDDQNLNTIEQVMEKTPGITVYDSPMGGKYFYSRGFRMTGQYQYDGVPLDIGSSYAQADSFSSDMAIYDRVEVLRGAAGMMKGAGGTAGGVNFVRKRGQYTPHTQLSLSAGTWDNYRAQVDTGGPLNEAGTVRGRAVATQQSRHYFYDVAERKDQVYYGALDVDLSADTTVGVGVAYEDLDATPCWGGLPRYADGNDLKLGRSTCLNPAWNNQRSKRTTVFGDLSHQLNDNWALKVAGVWSRNTQDMEYAFPSGSVPVGASRSNTLVLGSIYDYDQVDYGLDAYVDGTFDAFGQQHELVVGANTSRSHKDDFFAVAALPQRQNVLDPDHHLPQPDESYYLANASRGGPLDIRIKQYGVYSTARLKLAEPLTVVIGSRVSWYKSETDSVAYFRGVGTPANSETTETGQVTPFAGLLLDLNDNLTAYASYTDIFTPQGNLKTLDGSTLKPLIGKSYELGIKGEWFAGRLNSAFNLFRTIQEDAAQTDPNCADGSCSQNSGKVRAQGFEAEISGEVIDRLQLLAGYTYTQTKVLEDADPNQNGVSYNSYVPRHLLRVWGDYSLSGPLERFTVGAGFNAQSDNYRTSPISGNDISQAGYTVWNGRIGYRVDDTWSLALNGNNLFDKRYYTTVGTEGFGNFYGEPRNFMLSVKADF</sequence>
<dbReference type="Gene3D" id="2.170.130.10">
    <property type="entry name" value="TonB-dependent receptor, plug domain"/>
    <property type="match status" value="1"/>
</dbReference>
<dbReference type="Pfam" id="PF07715">
    <property type="entry name" value="Plug"/>
    <property type="match status" value="1"/>
</dbReference>
<accession>A0A1G7MC56</accession>
<keyword evidence="10 16" id="KW-0798">TonB box</keyword>
<keyword evidence="9" id="KW-0406">Ion transport</keyword>
<comment type="similarity">
    <text evidence="2 14 16">Belongs to the TonB-dependent receptor family.</text>
</comment>
<evidence type="ECO:0000256" key="14">
    <source>
        <dbReference type="PROSITE-ProRule" id="PRU01360"/>
    </source>
</evidence>
<dbReference type="GO" id="GO:0038023">
    <property type="term" value="F:signaling receptor activity"/>
    <property type="evidence" value="ECO:0007669"/>
    <property type="project" value="InterPro"/>
</dbReference>
<dbReference type="FunFam" id="2.170.130.10:FF:000010">
    <property type="entry name" value="Ferripyoverdine receptor"/>
    <property type="match status" value="1"/>
</dbReference>
<dbReference type="GO" id="GO:0009279">
    <property type="term" value="C:cell outer membrane"/>
    <property type="evidence" value="ECO:0007669"/>
    <property type="project" value="UniProtKB-SubCell"/>
</dbReference>
<dbReference type="PANTHER" id="PTHR32552:SF74">
    <property type="entry name" value="HYDROXAMATE SIDEROPHORE RECEPTOR FHUE"/>
    <property type="match status" value="1"/>
</dbReference>
<dbReference type="Pfam" id="PF00593">
    <property type="entry name" value="TonB_dep_Rec_b-barrel"/>
    <property type="match status" value="1"/>
</dbReference>
<keyword evidence="5" id="KW-0410">Iron transport</keyword>
<name>A0A1G7MC56_9GAMM</name>
<comment type="subcellular location">
    <subcellularLocation>
        <location evidence="1 14">Cell outer membrane</location>
        <topology evidence="1 14">Multi-pass membrane protein</topology>
    </subcellularLocation>
</comment>
<evidence type="ECO:0000256" key="6">
    <source>
        <dbReference type="ARBA" id="ARBA00022692"/>
    </source>
</evidence>
<dbReference type="Gene3D" id="3.55.50.30">
    <property type="match status" value="1"/>
</dbReference>
<keyword evidence="6 14" id="KW-0812">Transmembrane</keyword>